<organism evidence="2 3">
    <name type="scientific">Legionella lytica</name>
    <dbReference type="NCBI Taxonomy" id="96232"/>
    <lineage>
        <taxon>Bacteria</taxon>
        <taxon>Pseudomonadati</taxon>
        <taxon>Pseudomonadota</taxon>
        <taxon>Gammaproteobacteria</taxon>
        <taxon>Legionellales</taxon>
        <taxon>Legionellaceae</taxon>
        <taxon>Legionella</taxon>
    </lineage>
</organism>
<evidence type="ECO:0008006" key="4">
    <source>
        <dbReference type="Google" id="ProtNLM"/>
    </source>
</evidence>
<name>A0ABY4YAY7_9GAMM</name>
<keyword evidence="3" id="KW-1185">Reference proteome</keyword>
<feature type="region of interest" description="Disordered" evidence="1">
    <location>
        <begin position="298"/>
        <end position="320"/>
    </location>
</feature>
<dbReference type="EMBL" id="CP071527">
    <property type="protein sequence ID" value="USQ14817.1"/>
    <property type="molecule type" value="Genomic_DNA"/>
</dbReference>
<proteinExistence type="predicted"/>
<sequence length="320" mass="36153">MNTPNSSPSLAPLRPDSPVPTLNIGPIPDIIEYFLPLPAFSPQKRPENSQEALELLFSENNINARFEERCSSHQYFNNQAFGKPAIEELVDEQIDNPLFPDFKRLSLTDLPNVRAEGRRSDFRFAVISQNDEVNILFSKWSGQLVKGDGMSHSQLACGKEKASTSIAAGEIEFIDEGGTWKIKRLSNETGHFQCPAETLITPLVLLMEQELFPFASQFTLVLEYGNDSREIEINFADLRKIYDAKILAKETNNTIENSEKLVQIESVTNQEKEVTETLLLTTTNGFFGSRARRPLISIDPQQDEEYKEESGSIFHPRSKH</sequence>
<gene>
    <name evidence="2" type="ORF">J2N86_05820</name>
</gene>
<protein>
    <recommendedName>
        <fullName evidence="4">Substrate of the Dot/Icm secretion system</fullName>
    </recommendedName>
</protein>
<evidence type="ECO:0000256" key="1">
    <source>
        <dbReference type="SAM" id="MobiDB-lite"/>
    </source>
</evidence>
<evidence type="ECO:0000313" key="2">
    <source>
        <dbReference type="EMBL" id="USQ14817.1"/>
    </source>
</evidence>
<evidence type="ECO:0000313" key="3">
    <source>
        <dbReference type="Proteomes" id="UP001057474"/>
    </source>
</evidence>
<accession>A0ABY4YAY7</accession>
<dbReference type="RefSeq" id="WP_252581654.1">
    <property type="nucleotide sequence ID" value="NZ_CP071527.1"/>
</dbReference>
<reference evidence="2" key="1">
    <citation type="submission" date="2021-03" db="EMBL/GenBank/DDBJ databases">
        <title>Legionella lytica PCM 2298.</title>
        <authorList>
            <person name="Koper P."/>
        </authorList>
    </citation>
    <scope>NUCLEOTIDE SEQUENCE</scope>
    <source>
        <strain evidence="2">PCM 2298</strain>
    </source>
</reference>
<dbReference type="Proteomes" id="UP001057474">
    <property type="component" value="Chromosome"/>
</dbReference>